<protein>
    <submittedName>
        <fullName evidence="3">Uncharacterized protein</fullName>
    </submittedName>
</protein>
<feature type="transmembrane region" description="Helical" evidence="2">
    <location>
        <begin position="45"/>
        <end position="67"/>
    </location>
</feature>
<feature type="transmembrane region" description="Helical" evidence="2">
    <location>
        <begin position="20"/>
        <end position="38"/>
    </location>
</feature>
<keyword evidence="4" id="KW-1185">Reference proteome</keyword>
<evidence type="ECO:0000256" key="1">
    <source>
        <dbReference type="SAM" id="MobiDB-lite"/>
    </source>
</evidence>
<feature type="transmembrane region" description="Helical" evidence="2">
    <location>
        <begin position="119"/>
        <end position="139"/>
    </location>
</feature>
<dbReference type="OrthoDB" id="4834801at2759"/>
<feature type="compositionally biased region" description="Basic and acidic residues" evidence="1">
    <location>
        <begin position="247"/>
        <end position="256"/>
    </location>
</feature>
<sequence length="274" mass="30619">MNLACHVDINKDVGGLLIRAAIWMMVITAALMAFIGFFETWLTHGAIIGVVLLLVQMYYGIALVVQAIKPTPREHDPEQTKPSPADIAVGIMLLDAMNLAAATPIYMKKPLGMRWFTKAALAGQGFGLILLGLLIGLFTRGEFRSGHRCRCFRLFWWAWLSNCSHGRPVEVAAVWLYYAFRCLNFIQNVVFGLKNTGDFQACKGLHPVQKYLRSERITPGDGNALWNEMDIRGTGSPAPQDEDDASDGQRRQELRRQRQSINSLLSEAQNKPGR</sequence>
<dbReference type="InParanoid" id="W3XE07"/>
<dbReference type="Proteomes" id="UP000030651">
    <property type="component" value="Unassembled WGS sequence"/>
</dbReference>
<evidence type="ECO:0000313" key="4">
    <source>
        <dbReference type="Proteomes" id="UP000030651"/>
    </source>
</evidence>
<proteinExistence type="predicted"/>
<dbReference type="HOGENOM" id="CLU_1016008_0_0_1"/>
<feature type="region of interest" description="Disordered" evidence="1">
    <location>
        <begin position="222"/>
        <end position="274"/>
    </location>
</feature>
<organism evidence="3 4">
    <name type="scientific">Pestalotiopsis fici (strain W106-1 / CGMCC3.15140)</name>
    <dbReference type="NCBI Taxonomy" id="1229662"/>
    <lineage>
        <taxon>Eukaryota</taxon>
        <taxon>Fungi</taxon>
        <taxon>Dikarya</taxon>
        <taxon>Ascomycota</taxon>
        <taxon>Pezizomycotina</taxon>
        <taxon>Sordariomycetes</taxon>
        <taxon>Xylariomycetidae</taxon>
        <taxon>Amphisphaeriales</taxon>
        <taxon>Sporocadaceae</taxon>
        <taxon>Pestalotiopsis</taxon>
    </lineage>
</organism>
<dbReference type="AlphaFoldDB" id="W3XE07"/>
<keyword evidence="2" id="KW-1133">Transmembrane helix</keyword>
<dbReference type="RefSeq" id="XP_007832089.1">
    <property type="nucleotide sequence ID" value="XM_007833898.1"/>
</dbReference>
<dbReference type="GeneID" id="19270330"/>
<reference evidence="4" key="1">
    <citation type="journal article" date="2015" name="BMC Genomics">
        <title>Genomic and transcriptomic analysis of the endophytic fungus Pestalotiopsis fici reveals its lifestyle and high potential for synthesis of natural products.</title>
        <authorList>
            <person name="Wang X."/>
            <person name="Zhang X."/>
            <person name="Liu L."/>
            <person name="Xiang M."/>
            <person name="Wang W."/>
            <person name="Sun X."/>
            <person name="Che Y."/>
            <person name="Guo L."/>
            <person name="Liu G."/>
            <person name="Guo L."/>
            <person name="Wang C."/>
            <person name="Yin W.B."/>
            <person name="Stadler M."/>
            <person name="Zhang X."/>
            <person name="Liu X."/>
        </authorList>
    </citation>
    <scope>NUCLEOTIDE SEQUENCE [LARGE SCALE GENOMIC DNA]</scope>
    <source>
        <strain evidence="4">W106-1 / CGMCC3.15140</strain>
    </source>
</reference>
<evidence type="ECO:0000256" key="2">
    <source>
        <dbReference type="SAM" id="Phobius"/>
    </source>
</evidence>
<evidence type="ECO:0000313" key="3">
    <source>
        <dbReference type="EMBL" id="ETS83441.1"/>
    </source>
</evidence>
<keyword evidence="2" id="KW-0472">Membrane</keyword>
<name>W3XE07_PESFW</name>
<dbReference type="KEGG" id="pfy:PFICI_05317"/>
<feature type="transmembrane region" description="Helical" evidence="2">
    <location>
        <begin position="87"/>
        <end position="107"/>
    </location>
</feature>
<keyword evidence="2" id="KW-0812">Transmembrane</keyword>
<gene>
    <name evidence="3" type="ORF">PFICI_05317</name>
</gene>
<accession>W3XE07</accession>
<dbReference type="EMBL" id="KI912111">
    <property type="protein sequence ID" value="ETS83441.1"/>
    <property type="molecule type" value="Genomic_DNA"/>
</dbReference>
<feature type="compositionally biased region" description="Polar residues" evidence="1">
    <location>
        <begin position="260"/>
        <end position="274"/>
    </location>
</feature>